<dbReference type="PANTHER" id="PTHR10972">
    <property type="entry name" value="OXYSTEROL-BINDING PROTEIN-RELATED"/>
    <property type="match status" value="1"/>
</dbReference>
<organism evidence="4 5">
    <name type="scientific">Lithohypha guttulata</name>
    <dbReference type="NCBI Taxonomy" id="1690604"/>
    <lineage>
        <taxon>Eukaryota</taxon>
        <taxon>Fungi</taxon>
        <taxon>Dikarya</taxon>
        <taxon>Ascomycota</taxon>
        <taxon>Pezizomycotina</taxon>
        <taxon>Eurotiomycetes</taxon>
        <taxon>Chaetothyriomycetidae</taxon>
        <taxon>Chaetothyriales</taxon>
        <taxon>Trichomeriaceae</taxon>
        <taxon>Lithohypha</taxon>
    </lineage>
</organism>
<proteinExistence type="inferred from homology"/>
<accession>A0ABR0JXE6</accession>
<comment type="caution">
    <text evidence="4">The sequence shown here is derived from an EMBL/GenBank/DDBJ whole genome shotgun (WGS) entry which is preliminary data.</text>
</comment>
<dbReference type="EMBL" id="JAVRRG010000206">
    <property type="protein sequence ID" value="KAK5077676.1"/>
    <property type="molecule type" value="Genomic_DNA"/>
</dbReference>
<dbReference type="InterPro" id="IPR018494">
    <property type="entry name" value="Oxysterol-bd_CS"/>
</dbReference>
<keyword evidence="5" id="KW-1185">Reference proteome</keyword>
<dbReference type="Proteomes" id="UP001345013">
    <property type="component" value="Unassembled WGS sequence"/>
</dbReference>
<feature type="region of interest" description="Disordered" evidence="3">
    <location>
        <begin position="392"/>
        <end position="412"/>
    </location>
</feature>
<reference evidence="4 5" key="1">
    <citation type="submission" date="2023-08" db="EMBL/GenBank/DDBJ databases">
        <title>Black Yeasts Isolated from many extreme environments.</title>
        <authorList>
            <person name="Coleine C."/>
            <person name="Stajich J.E."/>
            <person name="Selbmann L."/>
        </authorList>
    </citation>
    <scope>NUCLEOTIDE SEQUENCE [LARGE SCALE GENOMIC DNA]</scope>
    <source>
        <strain evidence="4 5">CCFEE 5885</strain>
    </source>
</reference>
<dbReference type="Gene3D" id="1.10.287.2720">
    <property type="match status" value="1"/>
</dbReference>
<dbReference type="Pfam" id="PF01237">
    <property type="entry name" value="Oxysterol_BP"/>
    <property type="match status" value="1"/>
</dbReference>
<dbReference type="PANTHER" id="PTHR10972:SF184">
    <property type="entry name" value="OXYSTEROL-BINDING PROTEIN HOMOLOG 4-RELATED"/>
    <property type="match status" value="1"/>
</dbReference>
<dbReference type="Gene3D" id="3.30.70.3490">
    <property type="match status" value="1"/>
</dbReference>
<evidence type="ECO:0000313" key="5">
    <source>
        <dbReference type="Proteomes" id="UP001345013"/>
    </source>
</evidence>
<dbReference type="InterPro" id="IPR000648">
    <property type="entry name" value="Oxysterol-bd"/>
</dbReference>
<name>A0ABR0JXE6_9EURO</name>
<sequence length="412" mass="47002">MAATTEVERWNKEGPGDLPKGMRKEFLSFIKTIATFKGDLSSFTAPPFILSTTSIVEYPAYWVEQPSRFVAPAHEPDSAKRALLVLTWFLSTVKQQYDHRADRKKGKPLNPVLGELFLGKFESTTHGTTNFISEQVCHHPPVTAYKIWNGDNGISLLGYHAAKTFFESRSIHLHKVGHVVLHLDEYNEDHLLTFPQIHLEGFLPPPPFPEFDADKPAFIQSSSGYTTKITFSGKGWLRGQRNSFFATLYAEGRESEPLYTAEGQWTGRFNVKDVRANELIETYDATTSMERLTPVSVAPLEEQDPMESRRLWNKFTTAMYKRDMGGASAEKNRIEVRQRELRKEEEREGRTWETRYFSNMPVDPQVEALGSKVGLQIEPELTGGFWKFDEEKYKHAGRRDDDPCGDEKVIPG</sequence>
<evidence type="ECO:0000313" key="4">
    <source>
        <dbReference type="EMBL" id="KAK5077676.1"/>
    </source>
</evidence>
<protein>
    <submittedName>
        <fullName evidence="4">Oxysterol-binding protein 4</fullName>
    </submittedName>
</protein>
<dbReference type="InterPro" id="IPR037239">
    <property type="entry name" value="OSBP_sf"/>
</dbReference>
<dbReference type="Gene3D" id="2.40.160.120">
    <property type="match status" value="1"/>
</dbReference>
<evidence type="ECO:0000256" key="1">
    <source>
        <dbReference type="ARBA" id="ARBA00008842"/>
    </source>
</evidence>
<evidence type="ECO:0000256" key="2">
    <source>
        <dbReference type="RuleBase" id="RU003844"/>
    </source>
</evidence>
<comment type="similarity">
    <text evidence="1 2">Belongs to the OSBP family.</text>
</comment>
<evidence type="ECO:0000256" key="3">
    <source>
        <dbReference type="SAM" id="MobiDB-lite"/>
    </source>
</evidence>
<dbReference type="SUPFAM" id="SSF144000">
    <property type="entry name" value="Oxysterol-binding protein-like"/>
    <property type="match status" value="1"/>
</dbReference>
<dbReference type="PROSITE" id="PS01013">
    <property type="entry name" value="OSBP"/>
    <property type="match status" value="1"/>
</dbReference>
<gene>
    <name evidence="4" type="primary">kes1_2</name>
    <name evidence="4" type="ORF">LTR24_009432</name>
</gene>